<reference evidence="2 4" key="1">
    <citation type="submission" date="2016-01" db="EMBL/GenBank/DDBJ databases">
        <title>Whole genome sequencing of Myroides marinus L41.</title>
        <authorList>
            <person name="Hong K.W."/>
        </authorList>
    </citation>
    <scope>NUCLEOTIDE SEQUENCE [LARGE SCALE GENOMIC DNA]</scope>
    <source>
        <strain evidence="2 4">L41</strain>
    </source>
</reference>
<dbReference type="GeneID" id="82258546"/>
<name>A0A165RHW7_9FLAO</name>
<dbReference type="RefSeq" id="WP_038987090.1">
    <property type="nucleotide sequence ID" value="NZ_FNYS01000026.1"/>
</dbReference>
<dbReference type="Proteomes" id="UP000183077">
    <property type="component" value="Unassembled WGS sequence"/>
</dbReference>
<dbReference type="AlphaFoldDB" id="A0A165RHW7"/>
<organism evidence="2 4">
    <name type="scientific">Myroides marinus</name>
    <dbReference type="NCBI Taxonomy" id="703342"/>
    <lineage>
        <taxon>Bacteria</taxon>
        <taxon>Pseudomonadati</taxon>
        <taxon>Bacteroidota</taxon>
        <taxon>Flavobacteriia</taxon>
        <taxon>Flavobacteriales</taxon>
        <taxon>Flavobacteriaceae</taxon>
        <taxon>Myroides</taxon>
    </lineage>
</organism>
<dbReference type="OrthoDB" id="1452715at2"/>
<evidence type="ECO:0000313" key="3">
    <source>
        <dbReference type="EMBL" id="SEJ34230.1"/>
    </source>
</evidence>
<evidence type="ECO:0000313" key="2">
    <source>
        <dbReference type="EMBL" id="KZE82252.1"/>
    </source>
</evidence>
<sequence>MNKLRYIVVALGISAISFAQDPQEKNTVVKDSLPTAFQNISDINPNNKVTLQQYVEDLYINTCKLYHKGAMPLVESGDYSVLLVDKKAGGDGNTFIKSKDLATLKIEDVKEIRYEKSKQTDVMYGSRGGAFGIVVITK</sequence>
<keyword evidence="4" id="KW-1185">Reference proteome</keyword>
<keyword evidence="1" id="KW-0732">Signal</keyword>
<evidence type="ECO:0000256" key="1">
    <source>
        <dbReference type="SAM" id="SignalP"/>
    </source>
</evidence>
<reference evidence="3 5" key="2">
    <citation type="submission" date="2016-10" db="EMBL/GenBank/DDBJ databases">
        <authorList>
            <person name="de Groot N.N."/>
        </authorList>
    </citation>
    <scope>NUCLEOTIDE SEQUENCE [LARGE SCALE GENOMIC DNA]</scope>
    <source>
        <strain evidence="3 5">DSM 23048</strain>
    </source>
</reference>
<evidence type="ECO:0000313" key="4">
    <source>
        <dbReference type="Proteomes" id="UP000076630"/>
    </source>
</evidence>
<proteinExistence type="predicted"/>
<protein>
    <submittedName>
        <fullName evidence="2">Uncharacterized protein</fullName>
    </submittedName>
</protein>
<evidence type="ECO:0000313" key="5">
    <source>
        <dbReference type="Proteomes" id="UP000183077"/>
    </source>
</evidence>
<gene>
    <name evidence="2" type="ORF">AV926_07275</name>
    <name evidence="3" type="ORF">SAMN04488018_12619</name>
</gene>
<dbReference type="EMBL" id="FNYS01000026">
    <property type="protein sequence ID" value="SEJ34230.1"/>
    <property type="molecule type" value="Genomic_DNA"/>
</dbReference>
<accession>A0A165RHW7</accession>
<dbReference type="EMBL" id="LQNU01000047">
    <property type="protein sequence ID" value="KZE82252.1"/>
    <property type="molecule type" value="Genomic_DNA"/>
</dbReference>
<dbReference type="Proteomes" id="UP000076630">
    <property type="component" value="Unassembled WGS sequence"/>
</dbReference>
<feature type="chain" id="PRO_5015052008" evidence="1">
    <location>
        <begin position="20"/>
        <end position="138"/>
    </location>
</feature>
<feature type="signal peptide" evidence="1">
    <location>
        <begin position="1"/>
        <end position="19"/>
    </location>
</feature>